<dbReference type="InterPro" id="IPR000073">
    <property type="entry name" value="AB_hydrolase_1"/>
</dbReference>
<sequence length="442" mass="48034">MAPIKTLLSSALVGLAAARKCSNVVIETPIISRQGRFREVPIESNVDVMGFATRFTQFQTNYSAELLEGYQTLEKTFNISAQYCEPDSGSSGTIQVLTHGVGFDKTYWDLEYDNYNYSYVNVALDAGYSTLAIDRLGIGNSSHGDPFNEIQAQAELEALNSVTLQLRKGKIYGIDRSFDKVIHVGHSFGSILSYWLSSKYPENTDGLILTGFSVAGQFLPYIVAGMNLHSARLNQPLRFGNASNHGLMKLAQKYSVEENLAEGLQKVLMLAGIDLDSDEAWNQIATTEILNLVNGYNKTVHSLNYPSGYMTTSSLAGLQYGFLQPDNYDIGLAVHGEETKQPVTVGELLTIGSSPSSSSFTGPVLVITGETDVPFCGGNCFGQIMGTNYSNIPEAVAQVFPSASAFQSHIQPNTAHGLNFHYNATAGYKVMQDFLANHGLSV</sequence>
<evidence type="ECO:0000256" key="5">
    <source>
        <dbReference type="SAM" id="SignalP"/>
    </source>
</evidence>
<feature type="chain" id="PRO_5040359428" evidence="5">
    <location>
        <begin position="19"/>
        <end position="442"/>
    </location>
</feature>
<dbReference type="PANTHER" id="PTHR42886">
    <property type="entry name" value="RE40534P-RELATED"/>
    <property type="match status" value="1"/>
</dbReference>
<dbReference type="Pfam" id="PF12697">
    <property type="entry name" value="Abhydrolase_6"/>
    <property type="match status" value="1"/>
</dbReference>
<evidence type="ECO:0000256" key="3">
    <source>
        <dbReference type="ARBA" id="ARBA00023026"/>
    </source>
</evidence>
<name>A0A9Q9DY47_CURCL</name>
<keyword evidence="3" id="KW-0843">Virulence</keyword>
<dbReference type="PANTHER" id="PTHR42886:SF87">
    <property type="entry name" value="AB HYDROLASE-1 DOMAIN-CONTAINING PROTEIN"/>
    <property type="match status" value="1"/>
</dbReference>
<dbReference type="EMBL" id="CP089281">
    <property type="protein sequence ID" value="USP82614.1"/>
    <property type="molecule type" value="Genomic_DNA"/>
</dbReference>
<dbReference type="SUPFAM" id="SSF53474">
    <property type="entry name" value="alpha/beta-Hydrolases"/>
    <property type="match status" value="1"/>
</dbReference>
<gene>
    <name evidence="7" type="ORF">yc1106_09888</name>
</gene>
<dbReference type="AlphaFoldDB" id="A0A9Q9DY47"/>
<accession>A0A9Q9DY47</accession>
<evidence type="ECO:0000313" key="8">
    <source>
        <dbReference type="Proteomes" id="UP001056012"/>
    </source>
</evidence>
<evidence type="ECO:0000256" key="1">
    <source>
        <dbReference type="ARBA" id="ARBA00004275"/>
    </source>
</evidence>
<protein>
    <submittedName>
        <fullName evidence="7">Alpha beta-hydrolase</fullName>
    </submittedName>
</protein>
<keyword evidence="5" id="KW-0732">Signal</keyword>
<comment type="similarity">
    <text evidence="2">Belongs to the AB hydrolase superfamily. AKT2 hydrolase family.</text>
</comment>
<dbReference type="VEuPathDB" id="FungiDB:yc1106_09888"/>
<dbReference type="OrthoDB" id="190201at2759"/>
<dbReference type="InterPro" id="IPR029058">
    <property type="entry name" value="AB_hydrolase_fold"/>
</dbReference>
<evidence type="ECO:0000256" key="2">
    <source>
        <dbReference type="ARBA" id="ARBA00005668"/>
    </source>
</evidence>
<reference evidence="7" key="1">
    <citation type="submission" date="2021-12" db="EMBL/GenBank/DDBJ databases">
        <title>Curvularia clavata genome.</title>
        <authorList>
            <person name="Cao Y."/>
        </authorList>
    </citation>
    <scope>NUCLEOTIDE SEQUENCE</scope>
    <source>
        <strain evidence="7">Yc1106</strain>
    </source>
</reference>
<evidence type="ECO:0000259" key="6">
    <source>
        <dbReference type="Pfam" id="PF12697"/>
    </source>
</evidence>
<keyword evidence="4" id="KW-0576">Peroxisome</keyword>
<keyword evidence="8" id="KW-1185">Reference proteome</keyword>
<evidence type="ECO:0000256" key="4">
    <source>
        <dbReference type="ARBA" id="ARBA00023140"/>
    </source>
</evidence>
<organism evidence="7 8">
    <name type="scientific">Curvularia clavata</name>
    <dbReference type="NCBI Taxonomy" id="95742"/>
    <lineage>
        <taxon>Eukaryota</taxon>
        <taxon>Fungi</taxon>
        <taxon>Dikarya</taxon>
        <taxon>Ascomycota</taxon>
        <taxon>Pezizomycotina</taxon>
        <taxon>Dothideomycetes</taxon>
        <taxon>Pleosporomycetidae</taxon>
        <taxon>Pleosporales</taxon>
        <taxon>Pleosporineae</taxon>
        <taxon>Pleosporaceae</taxon>
        <taxon>Curvularia</taxon>
    </lineage>
</organism>
<comment type="subcellular location">
    <subcellularLocation>
        <location evidence="1">Peroxisome</location>
    </subcellularLocation>
</comment>
<evidence type="ECO:0000313" key="7">
    <source>
        <dbReference type="EMBL" id="USP82614.1"/>
    </source>
</evidence>
<dbReference type="Proteomes" id="UP001056012">
    <property type="component" value="Chromosome 8"/>
</dbReference>
<feature type="signal peptide" evidence="5">
    <location>
        <begin position="1"/>
        <end position="18"/>
    </location>
</feature>
<dbReference type="GO" id="GO:0005777">
    <property type="term" value="C:peroxisome"/>
    <property type="evidence" value="ECO:0007669"/>
    <property type="project" value="UniProtKB-SubCell"/>
</dbReference>
<proteinExistence type="inferred from homology"/>
<dbReference type="Gene3D" id="3.40.50.1820">
    <property type="entry name" value="alpha/beta hydrolase"/>
    <property type="match status" value="1"/>
</dbReference>
<feature type="domain" description="AB hydrolase-1" evidence="6">
    <location>
        <begin position="96"/>
        <end position="243"/>
    </location>
</feature>